<dbReference type="Pfam" id="PF13439">
    <property type="entry name" value="Glyco_transf_4"/>
    <property type="match status" value="1"/>
</dbReference>
<dbReference type="Pfam" id="PF00534">
    <property type="entry name" value="Glycos_transf_1"/>
    <property type="match status" value="1"/>
</dbReference>
<keyword evidence="3" id="KW-0328">Glycosyltransferase</keyword>
<dbReference type="Gene3D" id="3.40.50.2000">
    <property type="entry name" value="Glycogen Phosphorylase B"/>
    <property type="match status" value="2"/>
</dbReference>
<evidence type="ECO:0000313" key="4">
    <source>
        <dbReference type="Proteomes" id="UP001597525"/>
    </source>
</evidence>
<name>A0ABW6BIB8_9SPHI</name>
<dbReference type="InterPro" id="IPR001296">
    <property type="entry name" value="Glyco_trans_1"/>
</dbReference>
<dbReference type="Proteomes" id="UP001597525">
    <property type="component" value="Unassembled WGS sequence"/>
</dbReference>
<dbReference type="InterPro" id="IPR028098">
    <property type="entry name" value="Glyco_trans_4-like_N"/>
</dbReference>
<evidence type="ECO:0000313" key="3">
    <source>
        <dbReference type="EMBL" id="MFD2967630.1"/>
    </source>
</evidence>
<dbReference type="EMBL" id="JBHUPB010000007">
    <property type="protein sequence ID" value="MFD2967630.1"/>
    <property type="molecule type" value="Genomic_DNA"/>
</dbReference>
<reference evidence="4" key="1">
    <citation type="journal article" date="2019" name="Int. J. Syst. Evol. Microbiol.">
        <title>The Global Catalogue of Microorganisms (GCM) 10K type strain sequencing project: providing services to taxonomists for standard genome sequencing and annotation.</title>
        <authorList>
            <consortium name="The Broad Institute Genomics Platform"/>
            <consortium name="The Broad Institute Genome Sequencing Center for Infectious Disease"/>
            <person name="Wu L."/>
            <person name="Ma J."/>
        </authorList>
    </citation>
    <scope>NUCLEOTIDE SEQUENCE [LARGE SCALE GENOMIC DNA]</scope>
    <source>
        <strain evidence="4">KCTC 22814</strain>
    </source>
</reference>
<dbReference type="CDD" id="cd03801">
    <property type="entry name" value="GT4_PimA-like"/>
    <property type="match status" value="1"/>
</dbReference>
<organism evidence="3 4">
    <name type="scientific">Sphingobacterium bambusae</name>
    <dbReference type="NCBI Taxonomy" id="662858"/>
    <lineage>
        <taxon>Bacteria</taxon>
        <taxon>Pseudomonadati</taxon>
        <taxon>Bacteroidota</taxon>
        <taxon>Sphingobacteriia</taxon>
        <taxon>Sphingobacteriales</taxon>
        <taxon>Sphingobacteriaceae</taxon>
        <taxon>Sphingobacterium</taxon>
    </lineage>
</organism>
<dbReference type="GO" id="GO:0016757">
    <property type="term" value="F:glycosyltransferase activity"/>
    <property type="evidence" value="ECO:0007669"/>
    <property type="project" value="UniProtKB-KW"/>
</dbReference>
<keyword evidence="4" id="KW-1185">Reference proteome</keyword>
<comment type="caution">
    <text evidence="3">The sequence shown here is derived from an EMBL/GenBank/DDBJ whole genome shotgun (WGS) entry which is preliminary data.</text>
</comment>
<dbReference type="RefSeq" id="WP_320182910.1">
    <property type="nucleotide sequence ID" value="NZ_CP138332.1"/>
</dbReference>
<feature type="domain" description="Glycosyltransferase subfamily 4-like N-terminal" evidence="2">
    <location>
        <begin position="15"/>
        <end position="202"/>
    </location>
</feature>
<evidence type="ECO:0000259" key="1">
    <source>
        <dbReference type="Pfam" id="PF00534"/>
    </source>
</evidence>
<proteinExistence type="predicted"/>
<accession>A0ABW6BIB8</accession>
<dbReference type="SUPFAM" id="SSF53756">
    <property type="entry name" value="UDP-Glycosyltransferase/glycogen phosphorylase"/>
    <property type="match status" value="1"/>
</dbReference>
<dbReference type="PANTHER" id="PTHR45947">
    <property type="entry name" value="SULFOQUINOVOSYL TRANSFERASE SQD2"/>
    <property type="match status" value="1"/>
</dbReference>
<evidence type="ECO:0000259" key="2">
    <source>
        <dbReference type="Pfam" id="PF13439"/>
    </source>
</evidence>
<protein>
    <submittedName>
        <fullName evidence="3">Glycosyltransferase family 4 protein</fullName>
        <ecNumber evidence="3">2.4.-.-</ecNumber>
    </submittedName>
</protein>
<feature type="domain" description="Glycosyl transferase family 1" evidence="1">
    <location>
        <begin position="212"/>
        <end position="354"/>
    </location>
</feature>
<gene>
    <name evidence="3" type="ORF">ACFS7Y_09540</name>
</gene>
<dbReference type="InterPro" id="IPR050194">
    <property type="entry name" value="Glycosyltransferase_grp1"/>
</dbReference>
<dbReference type="PANTHER" id="PTHR45947:SF13">
    <property type="entry name" value="TRANSFERASE"/>
    <property type="match status" value="1"/>
</dbReference>
<keyword evidence="3" id="KW-0808">Transferase</keyword>
<dbReference type="EC" id="2.4.-.-" evidence="3"/>
<sequence>MRIFVIHNFYQHAGGEDQVFEQEVRELSKEHDVRVYTSRNVKGVKGLLQYLSYPTNLGEAQRILQQVRAFSPDIVHIHNLHYGIGPWVVRRLRRAGIPVLMTLHNFRLLCPSASLFVGGKIFTASLHEDFPWTAVRQGVLDRSVLKTLLTGFTYWLHRKLGTWNSVNRFMVLSDFAKHLFQSSSFPVAGDRFVVRPNSIDLQPAELRKVGRLLYIGRLAEEKGILPLLDGLVDMDVPLDIYGTGPQLEQVQQRIAKQPQIRYMGYQSREVLTKAIAEADALVVPSVCYEGMPMTIIEAFAQGTPVLASAVGILEEMVVPLYTGMHFNPFEKQSIQNSISQWMALDEAEKKRMGEHCKHEYEEHYTLKKNMELLLSIYEEAIADNRK</sequence>